<dbReference type="PANTHER" id="PTHR30126:SF91">
    <property type="entry name" value="LYSR FAMILY TRANSCRIPTIONAL REGULATOR"/>
    <property type="match status" value="1"/>
</dbReference>
<dbReference type="AlphaFoldDB" id="A0A1M7DT59"/>
<organism evidence="7 8">
    <name type="scientific">Roseovarius marisflavi</name>
    <dbReference type="NCBI Taxonomy" id="1054996"/>
    <lineage>
        <taxon>Bacteria</taxon>
        <taxon>Pseudomonadati</taxon>
        <taxon>Pseudomonadota</taxon>
        <taxon>Alphaproteobacteria</taxon>
        <taxon>Rhodobacterales</taxon>
        <taxon>Roseobacteraceae</taxon>
        <taxon>Roseovarius</taxon>
    </lineage>
</organism>
<dbReference type="GO" id="GO:0000976">
    <property type="term" value="F:transcription cis-regulatory region binding"/>
    <property type="evidence" value="ECO:0007669"/>
    <property type="project" value="TreeGrafter"/>
</dbReference>
<dbReference type="Proteomes" id="UP000184191">
    <property type="component" value="Unassembled WGS sequence"/>
</dbReference>
<keyword evidence="5" id="KW-0472">Membrane</keyword>
<keyword evidence="5" id="KW-1133">Transmembrane helix</keyword>
<gene>
    <name evidence="7" type="ORF">SAMN05444414_15010</name>
</gene>
<protein>
    <submittedName>
        <fullName evidence="7">Regulatory helix-turn-helix protein, lysR family</fullName>
    </submittedName>
</protein>
<evidence type="ECO:0000256" key="3">
    <source>
        <dbReference type="ARBA" id="ARBA00023125"/>
    </source>
</evidence>
<dbReference type="SUPFAM" id="SSF46785">
    <property type="entry name" value="Winged helix' DNA-binding domain"/>
    <property type="match status" value="1"/>
</dbReference>
<accession>A0A1M7DT59</accession>
<evidence type="ECO:0000256" key="5">
    <source>
        <dbReference type="SAM" id="Phobius"/>
    </source>
</evidence>
<dbReference type="PRINTS" id="PR00039">
    <property type="entry name" value="HTHLYSR"/>
</dbReference>
<dbReference type="STRING" id="1054996.SAMN05444414_15010"/>
<keyword evidence="8" id="KW-1185">Reference proteome</keyword>
<evidence type="ECO:0000256" key="2">
    <source>
        <dbReference type="ARBA" id="ARBA00023015"/>
    </source>
</evidence>
<name>A0A1M7DT59_9RHOB</name>
<keyword evidence="5" id="KW-0812">Transmembrane</keyword>
<evidence type="ECO:0000256" key="1">
    <source>
        <dbReference type="ARBA" id="ARBA00009437"/>
    </source>
</evidence>
<comment type="similarity">
    <text evidence="1">Belongs to the LysR transcriptional regulatory family.</text>
</comment>
<evidence type="ECO:0000259" key="6">
    <source>
        <dbReference type="PROSITE" id="PS50931"/>
    </source>
</evidence>
<keyword evidence="2" id="KW-0805">Transcription regulation</keyword>
<dbReference type="FunFam" id="1.10.10.10:FF:000001">
    <property type="entry name" value="LysR family transcriptional regulator"/>
    <property type="match status" value="1"/>
</dbReference>
<evidence type="ECO:0000313" key="7">
    <source>
        <dbReference type="EMBL" id="SHL82617.1"/>
    </source>
</evidence>
<reference evidence="8" key="1">
    <citation type="submission" date="2016-11" db="EMBL/GenBank/DDBJ databases">
        <authorList>
            <person name="Varghese N."/>
            <person name="Submissions S."/>
        </authorList>
    </citation>
    <scope>NUCLEOTIDE SEQUENCE [LARGE SCALE GENOMIC DNA]</scope>
    <source>
        <strain evidence="8">DSM 29327</strain>
    </source>
</reference>
<dbReference type="GO" id="GO:0003700">
    <property type="term" value="F:DNA-binding transcription factor activity"/>
    <property type="evidence" value="ECO:0007669"/>
    <property type="project" value="InterPro"/>
</dbReference>
<dbReference type="InterPro" id="IPR000847">
    <property type="entry name" value="LysR_HTH_N"/>
</dbReference>
<dbReference type="InterPro" id="IPR036390">
    <property type="entry name" value="WH_DNA-bd_sf"/>
</dbReference>
<dbReference type="InterPro" id="IPR036388">
    <property type="entry name" value="WH-like_DNA-bd_sf"/>
</dbReference>
<feature type="domain" description="HTH lysR-type" evidence="6">
    <location>
        <begin position="78"/>
        <end position="135"/>
    </location>
</feature>
<keyword evidence="4" id="KW-0804">Transcription</keyword>
<dbReference type="PROSITE" id="PS50931">
    <property type="entry name" value="HTH_LYSR"/>
    <property type="match status" value="1"/>
</dbReference>
<dbReference type="Pfam" id="PF00126">
    <property type="entry name" value="HTH_1"/>
    <property type="match status" value="1"/>
</dbReference>
<evidence type="ECO:0000313" key="8">
    <source>
        <dbReference type="Proteomes" id="UP000184191"/>
    </source>
</evidence>
<evidence type="ECO:0000256" key="4">
    <source>
        <dbReference type="ARBA" id="ARBA00023163"/>
    </source>
</evidence>
<feature type="transmembrane region" description="Helical" evidence="5">
    <location>
        <begin position="37"/>
        <end position="62"/>
    </location>
</feature>
<dbReference type="PANTHER" id="PTHR30126">
    <property type="entry name" value="HTH-TYPE TRANSCRIPTIONAL REGULATOR"/>
    <property type="match status" value="1"/>
</dbReference>
<dbReference type="EMBL" id="FRBN01000050">
    <property type="protein sequence ID" value="SHL82617.1"/>
    <property type="molecule type" value="Genomic_DNA"/>
</dbReference>
<dbReference type="Gene3D" id="1.10.10.10">
    <property type="entry name" value="Winged helix-like DNA-binding domain superfamily/Winged helix DNA-binding domain"/>
    <property type="match status" value="1"/>
</dbReference>
<sequence length="208" mass="22942">MRRQIRACPAKSVFVSGLIGDGGLCVLWRCFIPKCSVLVHVYLFVLNINCVDAYIHALLYVIDEIFIPSMTFCMNRPFDWNRMRAFLATADEGSLTAAARSLGLTQPTLSRQISALEEELGLMLFERVGRGLELTAAGREMQHHVRDMGAAADRVALAALGQAQSIEGEVRITASDLIFGSFVATCDKQDKDACSQSSHRCHCGQRRS</sequence>
<keyword evidence="3" id="KW-0238">DNA-binding</keyword>
<proteinExistence type="inferred from homology"/>